<evidence type="ECO:0000313" key="1">
    <source>
        <dbReference type="EMBL" id="HEX71006.1"/>
    </source>
</evidence>
<evidence type="ECO:0008006" key="2">
    <source>
        <dbReference type="Google" id="ProtNLM"/>
    </source>
</evidence>
<sequence length="186" mass="20152">MIPGTPSATAAPPASLLDRLPGLADLPSGFALDYEDPDVTAPEIAANYPDPNAHLDRLQQWDFAGSAYREFSIPSPGVNDAMQRMIIFRAQVSRYGSPESTSEALRFQLEATKSRQGWSLTEVSTQPLGDETVALQGTAESDGTTFIVAILLVRRGDLLYRYEGASLGYNPYPDVVSIAERTLSRG</sequence>
<accession>A0A7C2WHR3</accession>
<name>A0A7C2WHR3_9BACT</name>
<organism evidence="1">
    <name type="scientific">Thermorudis sp</name>
    <dbReference type="NCBI Taxonomy" id="1969470"/>
    <lineage>
        <taxon>Bacteria</taxon>
        <taxon>Pseudomonadati</taxon>
        <taxon>Thermomicrobiota</taxon>
        <taxon>Thermomicrobia</taxon>
        <taxon>Thermomicrobia incertae sedis</taxon>
        <taxon>Thermorudis</taxon>
    </lineage>
</organism>
<gene>
    <name evidence="1" type="ORF">ENP13_07160</name>
</gene>
<reference evidence="1" key="1">
    <citation type="journal article" date="2020" name="mSystems">
        <title>Genome- and Community-Level Interaction Insights into Carbon Utilization and Element Cycling Functions of Hydrothermarchaeota in Hydrothermal Sediment.</title>
        <authorList>
            <person name="Zhou Z."/>
            <person name="Liu Y."/>
            <person name="Xu W."/>
            <person name="Pan J."/>
            <person name="Luo Z.H."/>
            <person name="Li M."/>
        </authorList>
    </citation>
    <scope>NUCLEOTIDE SEQUENCE [LARGE SCALE GENOMIC DNA]</scope>
    <source>
        <strain evidence="1">SpSt-192</strain>
    </source>
</reference>
<dbReference type="EMBL" id="DSID01000541">
    <property type="protein sequence ID" value="HEX71006.1"/>
    <property type="molecule type" value="Genomic_DNA"/>
</dbReference>
<dbReference type="AlphaFoldDB" id="A0A7C2WHR3"/>
<proteinExistence type="predicted"/>
<comment type="caution">
    <text evidence="1">The sequence shown here is derived from an EMBL/GenBank/DDBJ whole genome shotgun (WGS) entry which is preliminary data.</text>
</comment>
<protein>
    <recommendedName>
        <fullName evidence="2">DUF1795 domain-containing protein</fullName>
    </recommendedName>
</protein>